<keyword evidence="5" id="KW-0175">Coiled coil</keyword>
<keyword evidence="3" id="KW-0206">Cytoskeleton</keyword>
<proteinExistence type="inferred from homology"/>
<name>A0ABN9LIJ8_9NEOB</name>
<evidence type="ECO:0000313" key="7">
    <source>
        <dbReference type="EMBL" id="CAJ0942666.1"/>
    </source>
</evidence>
<dbReference type="PANTHER" id="PTHR20544">
    <property type="entry name" value="CENTROSOMAL PROTEIN CEP135"/>
    <property type="match status" value="1"/>
</dbReference>
<comment type="caution">
    <text evidence="7">The sequence shown here is derived from an EMBL/GenBank/DDBJ whole genome shotgun (WGS) entry which is preliminary data.</text>
</comment>
<evidence type="ECO:0000313" key="8">
    <source>
        <dbReference type="Proteomes" id="UP001176940"/>
    </source>
</evidence>
<comment type="similarity">
    <text evidence="4">Belongs to the CEP135/TSGA10 family.</text>
</comment>
<keyword evidence="8" id="KW-1185">Reference proteome</keyword>
<evidence type="ECO:0000256" key="2">
    <source>
        <dbReference type="ARBA" id="ARBA00022490"/>
    </source>
</evidence>
<feature type="non-terminal residue" evidence="7">
    <location>
        <position position="1"/>
    </location>
</feature>
<evidence type="ECO:0000256" key="6">
    <source>
        <dbReference type="SAM" id="MobiDB-lite"/>
    </source>
</evidence>
<feature type="region of interest" description="Disordered" evidence="6">
    <location>
        <begin position="287"/>
        <end position="306"/>
    </location>
</feature>
<gene>
    <name evidence="7" type="ORF">RIMI_LOCUS9677061</name>
</gene>
<sequence>PRLRRRRTLLCPVEGRQSTAVRRRRKGQRPGACALQYFVCPQQGRAKYACAGAVAEDQKRTSCNEDGRHRSGPETPIRPDQQRDRPWIEYLQQANRDLENRAQELLETRQNVTSEVVNLSTKNEELCQELLEIDQMAQQLERDKERVLVTADAEIEEAKSEIKRLHIEITKLESILSQYKSDLSNCEFEKNKLADEFETRKDENRKLESLLNHAENEKQRLSSKLETQMVTERELVLEIERMRTQHGILRSDRSPSRLDSFVKSLEEERNHYRIEMEKLERALNLKSSTRNISIQETSRTPNSPEK</sequence>
<accession>A0ABN9LIJ8</accession>
<comment type="subcellular location">
    <subcellularLocation>
        <location evidence="1">Cytoplasm</location>
        <location evidence="1">Cytoskeleton</location>
        <location evidence="1">Microtubule organizing center</location>
        <location evidence="1">Centrosome</location>
        <location evidence="1">Centriole</location>
    </subcellularLocation>
</comment>
<evidence type="ECO:0000256" key="5">
    <source>
        <dbReference type="SAM" id="Coils"/>
    </source>
</evidence>
<dbReference type="Proteomes" id="UP001176940">
    <property type="component" value="Unassembled WGS sequence"/>
</dbReference>
<evidence type="ECO:0000256" key="3">
    <source>
        <dbReference type="ARBA" id="ARBA00023212"/>
    </source>
</evidence>
<keyword evidence="2" id="KW-0963">Cytoplasm</keyword>
<dbReference type="InterPro" id="IPR051877">
    <property type="entry name" value="Centriole_BasalBody_StrucProt"/>
</dbReference>
<feature type="non-terminal residue" evidence="7">
    <location>
        <position position="306"/>
    </location>
</feature>
<evidence type="ECO:0000256" key="1">
    <source>
        <dbReference type="ARBA" id="ARBA00004114"/>
    </source>
</evidence>
<reference evidence="7" key="1">
    <citation type="submission" date="2023-07" db="EMBL/GenBank/DDBJ databases">
        <authorList>
            <person name="Stuckert A."/>
        </authorList>
    </citation>
    <scope>NUCLEOTIDE SEQUENCE</scope>
</reference>
<dbReference type="PANTHER" id="PTHR20544:SF1">
    <property type="entry name" value="CENTROSOMAL PROTEIN 135KDA"/>
    <property type="match status" value="1"/>
</dbReference>
<feature type="coiled-coil region" evidence="5">
    <location>
        <begin position="88"/>
        <end position="231"/>
    </location>
</feature>
<feature type="compositionally biased region" description="Basic and acidic residues" evidence="6">
    <location>
        <begin position="59"/>
        <end position="72"/>
    </location>
</feature>
<dbReference type="EMBL" id="CAUEEQ010020267">
    <property type="protein sequence ID" value="CAJ0942666.1"/>
    <property type="molecule type" value="Genomic_DNA"/>
</dbReference>
<organism evidence="7 8">
    <name type="scientific">Ranitomeya imitator</name>
    <name type="common">mimic poison frog</name>
    <dbReference type="NCBI Taxonomy" id="111125"/>
    <lineage>
        <taxon>Eukaryota</taxon>
        <taxon>Metazoa</taxon>
        <taxon>Chordata</taxon>
        <taxon>Craniata</taxon>
        <taxon>Vertebrata</taxon>
        <taxon>Euteleostomi</taxon>
        <taxon>Amphibia</taxon>
        <taxon>Batrachia</taxon>
        <taxon>Anura</taxon>
        <taxon>Neobatrachia</taxon>
        <taxon>Hyloidea</taxon>
        <taxon>Dendrobatidae</taxon>
        <taxon>Dendrobatinae</taxon>
        <taxon>Ranitomeya</taxon>
    </lineage>
</organism>
<evidence type="ECO:0000256" key="4">
    <source>
        <dbReference type="ARBA" id="ARBA00038123"/>
    </source>
</evidence>
<protein>
    <submittedName>
        <fullName evidence="7">Uncharacterized protein</fullName>
    </submittedName>
</protein>
<feature type="region of interest" description="Disordered" evidence="6">
    <location>
        <begin position="59"/>
        <end position="85"/>
    </location>
</feature>